<evidence type="ECO:0000313" key="1">
    <source>
        <dbReference type="EMBL" id="KAK3255252.1"/>
    </source>
</evidence>
<feature type="non-terminal residue" evidence="1">
    <location>
        <position position="206"/>
    </location>
</feature>
<dbReference type="EMBL" id="LGRX02022819">
    <property type="protein sequence ID" value="KAK3255252.1"/>
    <property type="molecule type" value="Genomic_DNA"/>
</dbReference>
<gene>
    <name evidence="1" type="ORF">CYMTET_35555</name>
</gene>
<dbReference type="AlphaFoldDB" id="A0AAE0F8Z9"/>
<protein>
    <submittedName>
        <fullName evidence="1">Uncharacterized protein</fullName>
    </submittedName>
</protein>
<comment type="caution">
    <text evidence="1">The sequence shown here is derived from an EMBL/GenBank/DDBJ whole genome shotgun (WGS) entry which is preliminary data.</text>
</comment>
<dbReference type="Proteomes" id="UP001190700">
    <property type="component" value="Unassembled WGS sequence"/>
</dbReference>
<organism evidence="1 2">
    <name type="scientific">Cymbomonas tetramitiformis</name>
    <dbReference type="NCBI Taxonomy" id="36881"/>
    <lineage>
        <taxon>Eukaryota</taxon>
        <taxon>Viridiplantae</taxon>
        <taxon>Chlorophyta</taxon>
        <taxon>Pyramimonadophyceae</taxon>
        <taxon>Pyramimonadales</taxon>
        <taxon>Pyramimonadaceae</taxon>
        <taxon>Cymbomonas</taxon>
    </lineage>
</organism>
<accession>A0AAE0F8Z9</accession>
<evidence type="ECO:0000313" key="2">
    <source>
        <dbReference type="Proteomes" id="UP001190700"/>
    </source>
</evidence>
<reference evidence="1 2" key="1">
    <citation type="journal article" date="2015" name="Genome Biol. Evol.">
        <title>Comparative Genomics of a Bacterivorous Green Alga Reveals Evolutionary Causalities and Consequences of Phago-Mixotrophic Mode of Nutrition.</title>
        <authorList>
            <person name="Burns J.A."/>
            <person name="Paasch A."/>
            <person name="Narechania A."/>
            <person name="Kim E."/>
        </authorList>
    </citation>
    <scope>NUCLEOTIDE SEQUENCE [LARGE SCALE GENOMIC DNA]</scope>
    <source>
        <strain evidence="1 2">PLY_AMNH</strain>
    </source>
</reference>
<proteinExistence type="predicted"/>
<feature type="non-terminal residue" evidence="1">
    <location>
        <position position="1"/>
    </location>
</feature>
<name>A0AAE0F8Z9_9CHLO</name>
<sequence length="206" mass="23598">VLNDKLLKLRLQSTKLNPVRFCPSAQYRHGLNDVFACIGCILGVYGSHEHEYFREIFSNPTAYFSGMTLVLISKLEDVGIHTKTFVQSEEPEAIEWKSNMAHMLINYLALSIAELRGETDVENIVSKYKIYVHQEHKEALELYNYRTFMAMSWIIDAWVARSVEHGKLTPPAPVQSRTYQIISEAQLAFNAAQKIQSTPFPYPLVQ</sequence>
<keyword evidence="2" id="KW-1185">Reference proteome</keyword>